<feature type="transmembrane region" description="Helical" evidence="1">
    <location>
        <begin position="530"/>
        <end position="551"/>
    </location>
</feature>
<reference evidence="3 4" key="1">
    <citation type="submission" date="2024-03" db="EMBL/GenBank/DDBJ databases">
        <title>Sulfurimonas sp. HSL3-1.</title>
        <authorList>
            <person name="Wang S."/>
        </authorList>
    </citation>
    <scope>NUCLEOTIDE SEQUENCE [LARGE SCALE GENOMIC DNA]</scope>
    <source>
        <strain evidence="3 4">HSL3-1</strain>
    </source>
</reference>
<keyword evidence="1" id="KW-1133">Transmembrane helix</keyword>
<evidence type="ECO:0000313" key="3">
    <source>
        <dbReference type="EMBL" id="XAU15234.1"/>
    </source>
</evidence>
<dbReference type="InterPro" id="IPR000731">
    <property type="entry name" value="SSD"/>
</dbReference>
<dbReference type="InterPro" id="IPR050545">
    <property type="entry name" value="Mycobact_MmpL"/>
</dbReference>
<organism evidence="3 4">
    <name type="scientific">Sulfurimonas diazotrophicus</name>
    <dbReference type="NCBI Taxonomy" id="3131939"/>
    <lineage>
        <taxon>Bacteria</taxon>
        <taxon>Pseudomonadati</taxon>
        <taxon>Campylobacterota</taxon>
        <taxon>Epsilonproteobacteria</taxon>
        <taxon>Campylobacterales</taxon>
        <taxon>Sulfurimonadaceae</taxon>
        <taxon>Sulfurimonas</taxon>
    </lineage>
</organism>
<accession>A0ABZ3HAJ3</accession>
<dbReference type="PROSITE" id="PS50156">
    <property type="entry name" value="SSD"/>
    <property type="match status" value="1"/>
</dbReference>
<feature type="transmembrane region" description="Helical" evidence="1">
    <location>
        <begin position="247"/>
        <end position="266"/>
    </location>
</feature>
<evidence type="ECO:0000259" key="2">
    <source>
        <dbReference type="PROSITE" id="PS50156"/>
    </source>
</evidence>
<dbReference type="Proteomes" id="UP001447842">
    <property type="component" value="Chromosome"/>
</dbReference>
<feature type="transmembrane region" description="Helical" evidence="1">
    <location>
        <begin position="584"/>
        <end position="606"/>
    </location>
</feature>
<dbReference type="PANTHER" id="PTHR33406:SF13">
    <property type="entry name" value="MEMBRANE PROTEIN YDFJ"/>
    <property type="match status" value="1"/>
</dbReference>
<feature type="transmembrane region" description="Helical" evidence="1">
    <location>
        <begin position="558"/>
        <end position="578"/>
    </location>
</feature>
<feature type="transmembrane region" description="Helical" evidence="1">
    <location>
        <begin position="312"/>
        <end position="338"/>
    </location>
</feature>
<evidence type="ECO:0000256" key="1">
    <source>
        <dbReference type="SAM" id="Phobius"/>
    </source>
</evidence>
<dbReference type="Gene3D" id="1.20.1640.10">
    <property type="entry name" value="Multidrug efflux transporter AcrB transmembrane domain"/>
    <property type="match status" value="2"/>
</dbReference>
<feature type="transmembrane region" description="Helical" evidence="1">
    <location>
        <begin position="217"/>
        <end position="241"/>
    </location>
</feature>
<feature type="domain" description="SSD" evidence="2">
    <location>
        <begin position="220"/>
        <end position="340"/>
    </location>
</feature>
<sequence>MYYQTPDVTKYVDAVARFRGYIIAAYLLLFFAVLAVYHPRVLSSDAMFWLKDSAEMQRSEANRYTPHLLSKLTVHVDAFDETTREALHTLNDRLGALEGVDEVYSLFSKEQSAVGGTPEMVGVVSTGDLDTYRLEKLVKERFNAYGNVVDADFKTFRFFISAQSAVDLGGLAIPGSYTYTATNESVDWPELIRYGVVLLLTIFMVFRFLFRNYISAVSAVIVITFSTLFTFALIYGLTGIAAVHMTMPFITISIVLVDFLFFYYRWHVSQYKIDKRNALIKMLNRSSAPALWTSVITAMGLGSLLFIDSDIIRLLCLGVIFSSIVGYVINLTFLPALLSYFELEHTHIPYAKMGYFFASSELHYNRKFLHLFLGVTFGLMVLGGSMIYSESSRFFNLNVVNDQIQLKIPYARIDLELIRSIDRFTEAMGEKFGEGLGEVVSLATIVQSLNDANSQTDVLDDEALMQALFYLDLYGMQGSYYDADAVNIRINLFDVDKLELIDWLARYSALDIYFVDKETLLDSAKFNKTLLLSTSLFSALLVIGLITGWIFRSVAMVFVGFIVNAVPIAWFGLLVRLLDVPLSLEMLIAMTIAVGLASDATIHFAYKYFRARYFGRSQKHALEKMYFYSGIPVIIGSVVLIAVFVALYLSSLQSLQLIGLYSAVLVFISLLTDFFVLPVMLLFIDRFDGKKKMVGITD</sequence>
<feature type="transmembrane region" description="Helical" evidence="1">
    <location>
        <begin position="287"/>
        <end position="306"/>
    </location>
</feature>
<protein>
    <recommendedName>
        <fullName evidence="2">SSD domain-containing protein</fullName>
    </recommendedName>
</protein>
<keyword evidence="1" id="KW-0472">Membrane</keyword>
<feature type="transmembrane region" description="Helical" evidence="1">
    <location>
        <begin position="20"/>
        <end position="37"/>
    </location>
</feature>
<dbReference type="RefSeq" id="WP_345972794.1">
    <property type="nucleotide sequence ID" value="NZ_CP147920.1"/>
</dbReference>
<evidence type="ECO:0000313" key="4">
    <source>
        <dbReference type="Proteomes" id="UP001447842"/>
    </source>
</evidence>
<feature type="transmembrane region" description="Helical" evidence="1">
    <location>
        <begin position="368"/>
        <end position="388"/>
    </location>
</feature>
<dbReference type="PANTHER" id="PTHR33406">
    <property type="entry name" value="MEMBRANE PROTEIN MJ1562-RELATED"/>
    <property type="match status" value="1"/>
</dbReference>
<dbReference type="SUPFAM" id="SSF82866">
    <property type="entry name" value="Multidrug efflux transporter AcrB transmembrane domain"/>
    <property type="match status" value="2"/>
</dbReference>
<name>A0ABZ3HAJ3_9BACT</name>
<proteinExistence type="predicted"/>
<keyword evidence="4" id="KW-1185">Reference proteome</keyword>
<feature type="transmembrane region" description="Helical" evidence="1">
    <location>
        <begin position="191"/>
        <end position="210"/>
    </location>
</feature>
<feature type="transmembrane region" description="Helical" evidence="1">
    <location>
        <begin position="158"/>
        <end position="179"/>
    </location>
</feature>
<feature type="transmembrane region" description="Helical" evidence="1">
    <location>
        <begin position="626"/>
        <end position="649"/>
    </location>
</feature>
<gene>
    <name evidence="3" type="ORF">WCY31_00695</name>
</gene>
<keyword evidence="1" id="KW-0812">Transmembrane</keyword>
<feature type="transmembrane region" description="Helical" evidence="1">
    <location>
        <begin position="661"/>
        <end position="684"/>
    </location>
</feature>
<dbReference type="EMBL" id="CP147920">
    <property type="protein sequence ID" value="XAU15234.1"/>
    <property type="molecule type" value="Genomic_DNA"/>
</dbReference>